<dbReference type="PANTHER" id="PTHR21346">
    <property type="entry name" value="FUN14 DOMAIN CONTAINING"/>
    <property type="match status" value="1"/>
</dbReference>
<dbReference type="Pfam" id="PF04930">
    <property type="entry name" value="FUN14"/>
    <property type="match status" value="1"/>
</dbReference>
<evidence type="ECO:0000313" key="10">
    <source>
        <dbReference type="Proteomes" id="UP000326244"/>
    </source>
</evidence>
<evidence type="ECO:0000313" key="8">
    <source>
        <dbReference type="EMBL" id="RYJ09593.1"/>
    </source>
</evidence>
<evidence type="ECO:0000313" key="7">
    <source>
        <dbReference type="EMBL" id="KAA9410040.1"/>
    </source>
</evidence>
<gene>
    <name evidence="7" type="ORF">EGO51_09570</name>
    <name evidence="8" type="ORF">ELS20_05865</name>
</gene>
<proteinExistence type="inferred from homology"/>
<dbReference type="GeneID" id="25157449"/>
<dbReference type="Proteomes" id="UP000293535">
    <property type="component" value="Unassembled WGS sequence"/>
</dbReference>
<evidence type="ECO:0000313" key="9">
    <source>
        <dbReference type="Proteomes" id="UP000293535"/>
    </source>
</evidence>
<evidence type="ECO:0000256" key="3">
    <source>
        <dbReference type="ARBA" id="ARBA00022692"/>
    </source>
</evidence>
<dbReference type="Proteomes" id="UP000326244">
    <property type="component" value="Unassembled WGS sequence"/>
</dbReference>
<comment type="subcellular location">
    <subcellularLocation>
        <location evidence="1">Membrane</location>
    </subcellularLocation>
</comment>
<reference evidence="8 9" key="2">
    <citation type="submission" date="2018-12" db="EMBL/GenBank/DDBJ databases">
        <title>Draft genome sequence of Haloarcula hispinica strain 18.1, an halophilic archaeon isolated from Chott El Jerid of Southern Tunisia.</title>
        <authorList>
            <person name="Najjari A."/>
            <person name="Ben Dhia O."/>
            <person name="Ferjani R."/>
            <person name="Mahjoubi M."/>
            <person name="Sghaier H."/>
            <person name="Elshahed M."/>
            <person name="Ouzari H.I."/>
            <person name="Cherid A."/>
            <person name="Youssef N."/>
        </authorList>
    </citation>
    <scope>NUCLEOTIDE SEQUENCE [LARGE SCALE GENOMIC DNA]</scope>
    <source>
        <strain evidence="8 9">18.1</strain>
    </source>
</reference>
<protein>
    <recommendedName>
        <fullName evidence="11">FUN14 family protein</fullName>
    </recommendedName>
</protein>
<feature type="transmembrane region" description="Helical" evidence="6">
    <location>
        <begin position="37"/>
        <end position="55"/>
    </location>
</feature>
<dbReference type="RefSeq" id="WP_008308823.1">
    <property type="nucleotide sequence ID" value="NZ_BAABRG010000002.1"/>
</dbReference>
<evidence type="ECO:0000256" key="2">
    <source>
        <dbReference type="ARBA" id="ARBA00009160"/>
    </source>
</evidence>
<reference evidence="7 10" key="1">
    <citation type="submission" date="2018-11" db="EMBL/GenBank/DDBJ databases">
        <title>Genomic analysis of Haloarcula hispanica CBA1121.</title>
        <authorList>
            <person name="Kim Y.B."/>
            <person name="Roh S.W."/>
        </authorList>
    </citation>
    <scope>NUCLEOTIDE SEQUENCE [LARGE SCALE GENOMIC DNA]</scope>
    <source>
        <strain evidence="7 10">CBA1121</strain>
    </source>
</reference>
<dbReference type="PANTHER" id="PTHR21346:SF10">
    <property type="entry name" value="TRANSMEMBRANE PROTEIN"/>
    <property type="match status" value="1"/>
</dbReference>
<feature type="transmembrane region" description="Helical" evidence="6">
    <location>
        <begin position="90"/>
        <end position="112"/>
    </location>
</feature>
<evidence type="ECO:0000256" key="6">
    <source>
        <dbReference type="SAM" id="Phobius"/>
    </source>
</evidence>
<evidence type="ECO:0000256" key="5">
    <source>
        <dbReference type="ARBA" id="ARBA00023136"/>
    </source>
</evidence>
<keyword evidence="3 6" id="KW-0812">Transmembrane</keyword>
<organism evidence="8 9">
    <name type="scientific">Haloarcula hispanica</name>
    <dbReference type="NCBI Taxonomy" id="51589"/>
    <lineage>
        <taxon>Archaea</taxon>
        <taxon>Methanobacteriati</taxon>
        <taxon>Methanobacteriota</taxon>
        <taxon>Stenosarchaea group</taxon>
        <taxon>Halobacteria</taxon>
        <taxon>Halobacteriales</taxon>
        <taxon>Haloarculaceae</taxon>
        <taxon>Haloarcula</taxon>
    </lineage>
</organism>
<feature type="transmembrane region" description="Helical" evidence="6">
    <location>
        <begin position="12"/>
        <end position="30"/>
    </location>
</feature>
<sequence length="115" mass="11591">MGEFVLQLDGLGLQQMGLEFGGGGLIGGIIGFAAKKVAKLIAVIIGIELALFKFLETRGILQVNWDAIGGAAQNATGTAGNAASAQPPSWVTSLLSALPVSAGFTAGFLVGFKKG</sequence>
<evidence type="ECO:0000256" key="4">
    <source>
        <dbReference type="ARBA" id="ARBA00022989"/>
    </source>
</evidence>
<comment type="caution">
    <text evidence="8">The sequence shown here is derived from an EMBL/GenBank/DDBJ whole genome shotgun (WGS) entry which is preliminary data.</text>
</comment>
<dbReference type="EMBL" id="RQWK01000001">
    <property type="protein sequence ID" value="KAA9410040.1"/>
    <property type="molecule type" value="Genomic_DNA"/>
</dbReference>
<keyword evidence="4 6" id="KW-1133">Transmembrane helix</keyword>
<dbReference type="GO" id="GO:0016020">
    <property type="term" value="C:membrane"/>
    <property type="evidence" value="ECO:0007669"/>
    <property type="project" value="UniProtKB-SubCell"/>
</dbReference>
<evidence type="ECO:0008006" key="11">
    <source>
        <dbReference type="Google" id="ProtNLM"/>
    </source>
</evidence>
<comment type="similarity">
    <text evidence="2">Belongs to the FUN14 family.</text>
</comment>
<dbReference type="AlphaFoldDB" id="A0A482TEL7"/>
<dbReference type="InterPro" id="IPR007014">
    <property type="entry name" value="FUN14"/>
</dbReference>
<evidence type="ECO:0000256" key="1">
    <source>
        <dbReference type="ARBA" id="ARBA00004370"/>
    </source>
</evidence>
<accession>A0A482TEL7</accession>
<keyword evidence="5 6" id="KW-0472">Membrane</keyword>
<dbReference type="EMBL" id="RZIG01000002">
    <property type="protein sequence ID" value="RYJ09593.1"/>
    <property type="molecule type" value="Genomic_DNA"/>
</dbReference>
<name>A0A482TEL7_HALHI</name>